<dbReference type="STRING" id="656519.Halsa_0679"/>
<dbReference type="InterPro" id="IPR018485">
    <property type="entry name" value="FGGY_C"/>
</dbReference>
<evidence type="ECO:0000313" key="7">
    <source>
        <dbReference type="Proteomes" id="UP000007434"/>
    </source>
</evidence>
<dbReference type="GO" id="GO:0005975">
    <property type="term" value="P:carbohydrate metabolic process"/>
    <property type="evidence" value="ECO:0007669"/>
    <property type="project" value="InterPro"/>
</dbReference>
<evidence type="ECO:0000259" key="5">
    <source>
        <dbReference type="Pfam" id="PF02782"/>
    </source>
</evidence>
<dbReference type="OrthoDB" id="9805576at2"/>
<dbReference type="InterPro" id="IPR050406">
    <property type="entry name" value="FGGY_Carb_Kinase"/>
</dbReference>
<keyword evidence="3 6" id="KW-0418">Kinase</keyword>
<dbReference type="InterPro" id="IPR000577">
    <property type="entry name" value="Carb_kinase_FGGY"/>
</dbReference>
<dbReference type="InterPro" id="IPR018484">
    <property type="entry name" value="FGGY_N"/>
</dbReference>
<organism evidence="6 7">
    <name type="scientific">Halanaerobium hydrogeniformans</name>
    <name type="common">Halanaerobium sp. (strain sapolanicus)</name>
    <dbReference type="NCBI Taxonomy" id="656519"/>
    <lineage>
        <taxon>Bacteria</taxon>
        <taxon>Bacillati</taxon>
        <taxon>Bacillota</taxon>
        <taxon>Clostridia</taxon>
        <taxon>Halanaerobiales</taxon>
        <taxon>Halanaerobiaceae</taxon>
        <taxon>Halanaerobium</taxon>
    </lineage>
</organism>
<reference evidence="6 7" key="1">
    <citation type="submission" date="2010-11" db="EMBL/GenBank/DDBJ databases">
        <title>Complete sequence of Halanaerobium sp. sapolanicus.</title>
        <authorList>
            <consortium name="US DOE Joint Genome Institute"/>
            <person name="Lucas S."/>
            <person name="Copeland A."/>
            <person name="Lapidus A."/>
            <person name="Cheng J.-F."/>
            <person name="Bruce D."/>
            <person name="Goodwin L."/>
            <person name="Pitluck S."/>
            <person name="Davenport K."/>
            <person name="Detter J.C."/>
            <person name="Han C."/>
            <person name="Tapia R."/>
            <person name="Land M."/>
            <person name="Hauser L."/>
            <person name="Jeffries C."/>
            <person name="Kyrpides N."/>
            <person name="Ivanova N."/>
            <person name="Mikhailova N."/>
            <person name="Begemann M.B."/>
            <person name="Mormile M.R."/>
            <person name="Wall J.D."/>
            <person name="Elias D.A."/>
            <person name="Woyke T."/>
        </authorList>
    </citation>
    <scope>NUCLEOTIDE SEQUENCE [LARGE SCALE GENOMIC DNA]</scope>
    <source>
        <strain evidence="7">sapolanicus</strain>
    </source>
</reference>
<dbReference type="PANTHER" id="PTHR43095:SF5">
    <property type="entry name" value="XYLULOSE KINASE"/>
    <property type="match status" value="1"/>
</dbReference>
<dbReference type="HOGENOM" id="CLU_009281_3_3_9"/>
<reference evidence="6 7" key="2">
    <citation type="journal article" date="2011" name="J. Bacteriol.">
        <title>Complete Genome Sequence of the Haloalkaliphilic, Hydrogen Producing Halanaerobium hydrogenoformans.</title>
        <authorList>
            <person name="Brown S.D."/>
            <person name="Begemann M.B."/>
            <person name="Mormile M.R."/>
            <person name="Wall J.D."/>
            <person name="Han C.S."/>
            <person name="Goodwin L.A."/>
            <person name="Pitluck S."/>
            <person name="Land M.L."/>
            <person name="Hauser L.J."/>
            <person name="Elias D.A."/>
        </authorList>
    </citation>
    <scope>NUCLEOTIDE SEQUENCE [LARGE SCALE GENOMIC DNA]</scope>
    <source>
        <strain evidence="7">sapolanicus</strain>
    </source>
</reference>
<dbReference type="EMBL" id="CP002304">
    <property type="protein sequence ID" value="ADQ14130.1"/>
    <property type="molecule type" value="Genomic_DNA"/>
</dbReference>
<evidence type="ECO:0000256" key="3">
    <source>
        <dbReference type="ARBA" id="ARBA00022777"/>
    </source>
</evidence>
<dbReference type="PANTHER" id="PTHR43095">
    <property type="entry name" value="SUGAR KINASE"/>
    <property type="match status" value="1"/>
</dbReference>
<evidence type="ECO:0000256" key="1">
    <source>
        <dbReference type="ARBA" id="ARBA00009156"/>
    </source>
</evidence>
<dbReference type="GO" id="GO:0016301">
    <property type="term" value="F:kinase activity"/>
    <property type="evidence" value="ECO:0007669"/>
    <property type="project" value="UniProtKB-KW"/>
</dbReference>
<dbReference type="Pfam" id="PF00370">
    <property type="entry name" value="FGGY_N"/>
    <property type="match status" value="1"/>
</dbReference>
<accession>E4RMR3</accession>
<dbReference type="InterPro" id="IPR043129">
    <property type="entry name" value="ATPase_NBD"/>
</dbReference>
<dbReference type="CDD" id="cd07804">
    <property type="entry name" value="ASKHA_NBD_FGGY_RrXK-like"/>
    <property type="match status" value="1"/>
</dbReference>
<evidence type="ECO:0000259" key="4">
    <source>
        <dbReference type="Pfam" id="PF00370"/>
    </source>
</evidence>
<dbReference type="Pfam" id="PF02782">
    <property type="entry name" value="FGGY_C"/>
    <property type="match status" value="1"/>
</dbReference>
<dbReference type="SUPFAM" id="SSF53067">
    <property type="entry name" value="Actin-like ATPase domain"/>
    <property type="match status" value="2"/>
</dbReference>
<evidence type="ECO:0000256" key="2">
    <source>
        <dbReference type="ARBA" id="ARBA00022679"/>
    </source>
</evidence>
<dbReference type="PIRSF" id="PIRSF000538">
    <property type="entry name" value="GlpK"/>
    <property type="match status" value="1"/>
</dbReference>
<sequence length="512" mass="56652">MKYLLGVDIGTSGARSAVLTEEGDFVKSAYTTHTYNIPNPGWAEQEAEVYWESFCEVAKEAAEWIEEQNGELAGLSISGLTPDVLPINKNGEAIYPAILWLDRRGTDEDEWIRKNIGEEKVFKLSANTVDPYYGLVELLWLKNKEPEIYKKAYKFLNVKDYVAYKVTGEITMDYTQAGCTGIGFDIRNKRWDPEMFNKLGLDIEKMPMLVECEQVIGHTQPEIQEATGLEPGIPVVAGAGDAMASMMAAGISEVGENVVALGTSAVWGFLGESDEFAKNMLVTPAVGYKDMYLTSAAPAFTGGVFKWMRDELMKDVEDGAYDTMNEEAAKINPGSDGVITLPYFAGERSPVWDARARGVVLGLSTDHSRAQLFRSGLEAVAFALLDSLKYIRASGTEIGEDMVVTGGMAKSKLLREILANALNMNVVYIGGNVSAEVGVAYIAGRGVGIFDSYEVAKEKLEVIDRIEPDPEMNEIYEEYYEKVYKKMHPALKEIFADNYDIRAKVDKIMEKK</sequence>
<dbReference type="eggNOG" id="COG1070">
    <property type="taxonomic scope" value="Bacteria"/>
</dbReference>
<keyword evidence="2" id="KW-0808">Transferase</keyword>
<feature type="domain" description="Carbohydrate kinase FGGY C-terminal" evidence="5">
    <location>
        <begin position="259"/>
        <end position="445"/>
    </location>
</feature>
<protein>
    <submittedName>
        <fullName evidence="6">Carbohydrate kinase, FGGY-like protein</fullName>
    </submittedName>
</protein>
<dbReference type="RefSeq" id="WP_013405222.1">
    <property type="nucleotide sequence ID" value="NC_014654.1"/>
</dbReference>
<comment type="similarity">
    <text evidence="1">Belongs to the FGGY kinase family.</text>
</comment>
<gene>
    <name evidence="6" type="ordered locus">Halsa_0679</name>
</gene>
<dbReference type="AlphaFoldDB" id="E4RMR3"/>
<name>E4RMR3_HALHG</name>
<proteinExistence type="inferred from homology"/>
<feature type="domain" description="Carbohydrate kinase FGGY N-terminal" evidence="4">
    <location>
        <begin position="3"/>
        <end position="246"/>
    </location>
</feature>
<dbReference type="Gene3D" id="3.30.420.40">
    <property type="match status" value="2"/>
</dbReference>
<evidence type="ECO:0000313" key="6">
    <source>
        <dbReference type="EMBL" id="ADQ14130.1"/>
    </source>
</evidence>
<dbReference type="KEGG" id="has:Halsa_0679"/>
<dbReference type="Proteomes" id="UP000007434">
    <property type="component" value="Chromosome"/>
</dbReference>
<keyword evidence="7" id="KW-1185">Reference proteome</keyword>